<dbReference type="AlphaFoldDB" id="A0A0A1UD38"/>
<dbReference type="Proteomes" id="UP000014680">
    <property type="component" value="Unassembled WGS sequence"/>
</dbReference>
<accession>A0A0A1UD38</accession>
<evidence type="ECO:0000313" key="2">
    <source>
        <dbReference type="Proteomes" id="UP000014680"/>
    </source>
</evidence>
<dbReference type="VEuPathDB" id="AmoebaDB:EIN_322140"/>
<gene>
    <name evidence="1" type="ORF">EIN_322140</name>
</gene>
<protein>
    <submittedName>
        <fullName evidence="1">Uncharacterized protein</fullName>
    </submittedName>
</protein>
<reference evidence="1 2" key="1">
    <citation type="submission" date="2012-10" db="EMBL/GenBank/DDBJ databases">
        <authorList>
            <person name="Zafar N."/>
            <person name="Inman J."/>
            <person name="Hall N."/>
            <person name="Lorenzi H."/>
            <person name="Caler E."/>
        </authorList>
    </citation>
    <scope>NUCLEOTIDE SEQUENCE [LARGE SCALE GENOMIC DNA]</scope>
    <source>
        <strain evidence="1 2">IP1</strain>
    </source>
</reference>
<dbReference type="KEGG" id="eiv:EIN_322140"/>
<sequence>MESIDLGFLEETDIQIKTEKDFDILYEMATKKCLRIEIDLYTLPEDLTKCDKWKLPPMLKEEVERMKKWRQNNKDIIELIKKENQSEATKAVPVKMTLEDRKHVANCVNYGHFDNATILDVDIQNPNDDTEISKNTFIYLLKERVNARG</sequence>
<name>A0A0A1UD38_ENTIV</name>
<organism evidence="1 2">
    <name type="scientific">Entamoeba invadens IP1</name>
    <dbReference type="NCBI Taxonomy" id="370355"/>
    <lineage>
        <taxon>Eukaryota</taxon>
        <taxon>Amoebozoa</taxon>
        <taxon>Evosea</taxon>
        <taxon>Archamoebae</taxon>
        <taxon>Mastigamoebida</taxon>
        <taxon>Entamoebidae</taxon>
        <taxon>Entamoeba</taxon>
    </lineage>
</organism>
<dbReference type="EMBL" id="KB206257">
    <property type="protein sequence ID" value="ELP93751.1"/>
    <property type="molecule type" value="Genomic_DNA"/>
</dbReference>
<evidence type="ECO:0000313" key="1">
    <source>
        <dbReference type="EMBL" id="ELP93751.1"/>
    </source>
</evidence>
<proteinExistence type="predicted"/>
<dbReference type="RefSeq" id="XP_004260522.1">
    <property type="nucleotide sequence ID" value="XM_004260474.1"/>
</dbReference>
<keyword evidence="2" id="KW-1185">Reference proteome</keyword>
<dbReference type="GeneID" id="14892717"/>